<evidence type="ECO:0000256" key="2">
    <source>
        <dbReference type="SAM" id="Coils"/>
    </source>
</evidence>
<organism evidence="4 5">
    <name type="scientific">Oldenlandia corymbosa var. corymbosa</name>
    <dbReference type="NCBI Taxonomy" id="529605"/>
    <lineage>
        <taxon>Eukaryota</taxon>
        <taxon>Viridiplantae</taxon>
        <taxon>Streptophyta</taxon>
        <taxon>Embryophyta</taxon>
        <taxon>Tracheophyta</taxon>
        <taxon>Spermatophyta</taxon>
        <taxon>Magnoliopsida</taxon>
        <taxon>eudicotyledons</taxon>
        <taxon>Gunneridae</taxon>
        <taxon>Pentapetalae</taxon>
        <taxon>asterids</taxon>
        <taxon>lamiids</taxon>
        <taxon>Gentianales</taxon>
        <taxon>Rubiaceae</taxon>
        <taxon>Rubioideae</taxon>
        <taxon>Spermacoceae</taxon>
        <taxon>Hedyotis-Oldenlandia complex</taxon>
        <taxon>Oldenlandia</taxon>
    </lineage>
</organism>
<accession>A0AAV1BWA8</accession>
<protein>
    <submittedName>
        <fullName evidence="4">OLC1v1021723C1</fullName>
    </submittedName>
</protein>
<keyword evidence="1" id="KW-0112">Calmodulin-binding</keyword>
<evidence type="ECO:0000256" key="1">
    <source>
        <dbReference type="ARBA" id="ARBA00022860"/>
    </source>
</evidence>
<dbReference type="AlphaFoldDB" id="A0AAV1BWA8"/>
<dbReference type="PROSITE" id="PS50096">
    <property type="entry name" value="IQ"/>
    <property type="match status" value="1"/>
</dbReference>
<dbReference type="GO" id="GO:0005516">
    <property type="term" value="F:calmodulin binding"/>
    <property type="evidence" value="ECO:0007669"/>
    <property type="project" value="UniProtKB-KW"/>
</dbReference>
<dbReference type="InterPro" id="IPR000048">
    <property type="entry name" value="IQ_motif_EF-hand-BS"/>
</dbReference>
<dbReference type="EMBL" id="OX459118">
    <property type="protein sequence ID" value="CAI9087610.1"/>
    <property type="molecule type" value="Genomic_DNA"/>
</dbReference>
<gene>
    <name evidence="4" type="ORF">OLC1_LOCUS387</name>
</gene>
<keyword evidence="5" id="KW-1185">Reference proteome</keyword>
<feature type="compositionally biased region" description="Basic and acidic residues" evidence="3">
    <location>
        <begin position="16"/>
        <end position="27"/>
    </location>
</feature>
<dbReference type="Pfam" id="PF00612">
    <property type="entry name" value="IQ"/>
    <property type="match status" value="1"/>
</dbReference>
<sequence>MNPAPATHAEGTGDPTWEKLRDSDKSKGTRKQSSLELMLKQLQKNEDDQPEDVPPALPSRPVIRARLPRSRNRPPFTSSSNICEDYGRKKGRLCVSIESDYHLGSSAFLADSANGSTEGFESKNNEDGAAEKTGIFDCGKEGRLEQIPGSHRDPNVEQMCLCDHDLDRGVITLQSFVRGENARKHFAKKMTAIAVIQKRVKGHLRSRLLEEEDPAIKYLQSSVRAWLAWRHLNSIDQREKLLTWDARTMKNLEKKDQVEVPYSVLVDLQRRVLKTEALLDQKKEENASLRLQIKQLERKRQQHEAKMKSMEKTWQDQLTSMQETLAGAATKRNPKSSAGKLGMLFALPEDHDEDDDDDDSPLTIRARLNSNQIIDHERAMSDENAGILIRDELEQQAACSANQEEELQKLKLKFKTWKKDFKTKLVVAKTTIKKLGNSDGGRTSGHKKWWAR</sequence>
<dbReference type="Proteomes" id="UP001161247">
    <property type="component" value="Chromosome 1"/>
</dbReference>
<evidence type="ECO:0000313" key="5">
    <source>
        <dbReference type="Proteomes" id="UP001161247"/>
    </source>
</evidence>
<dbReference type="Gene3D" id="1.20.5.190">
    <property type="match status" value="1"/>
</dbReference>
<feature type="coiled-coil region" evidence="2">
    <location>
        <begin position="390"/>
        <end position="420"/>
    </location>
</feature>
<reference evidence="4" key="1">
    <citation type="submission" date="2023-03" db="EMBL/GenBank/DDBJ databases">
        <authorList>
            <person name="Julca I."/>
        </authorList>
    </citation>
    <scope>NUCLEOTIDE SEQUENCE</scope>
</reference>
<proteinExistence type="predicted"/>
<feature type="coiled-coil region" evidence="2">
    <location>
        <begin position="265"/>
        <end position="313"/>
    </location>
</feature>
<evidence type="ECO:0000313" key="4">
    <source>
        <dbReference type="EMBL" id="CAI9087610.1"/>
    </source>
</evidence>
<evidence type="ECO:0000256" key="3">
    <source>
        <dbReference type="SAM" id="MobiDB-lite"/>
    </source>
</evidence>
<feature type="region of interest" description="Disordered" evidence="3">
    <location>
        <begin position="1"/>
        <end position="79"/>
    </location>
</feature>
<name>A0AAV1BWA8_OLDCO</name>
<keyword evidence="2" id="KW-0175">Coiled coil</keyword>